<dbReference type="eggNOG" id="COG1807">
    <property type="taxonomic scope" value="Bacteria"/>
</dbReference>
<dbReference type="KEGG" id="cyt:cce_2456"/>
<dbReference type="CAZy" id="GT83">
    <property type="family name" value="Glycosyltransferase Family 83"/>
</dbReference>
<feature type="transmembrane region" description="Helical" evidence="8">
    <location>
        <begin position="291"/>
        <end position="309"/>
    </location>
</feature>
<dbReference type="InterPro" id="IPR038731">
    <property type="entry name" value="RgtA/B/C-like"/>
</dbReference>
<feature type="transmembrane region" description="Helical" evidence="8">
    <location>
        <begin position="345"/>
        <end position="365"/>
    </location>
</feature>
<feature type="transmembrane region" description="Helical" evidence="8">
    <location>
        <begin position="168"/>
        <end position="195"/>
    </location>
</feature>
<evidence type="ECO:0000256" key="4">
    <source>
        <dbReference type="ARBA" id="ARBA00022679"/>
    </source>
</evidence>
<protein>
    <recommendedName>
        <fullName evidence="9">Glycosyltransferase RgtA/B/C/D-like domain-containing protein</fullName>
    </recommendedName>
</protein>
<feature type="transmembrane region" description="Helical" evidence="8">
    <location>
        <begin position="371"/>
        <end position="388"/>
    </location>
</feature>
<evidence type="ECO:0000256" key="3">
    <source>
        <dbReference type="ARBA" id="ARBA00022676"/>
    </source>
</evidence>
<evidence type="ECO:0000256" key="8">
    <source>
        <dbReference type="SAM" id="Phobius"/>
    </source>
</evidence>
<dbReference type="PANTHER" id="PTHR33908">
    <property type="entry name" value="MANNOSYLTRANSFERASE YKCB-RELATED"/>
    <property type="match status" value="1"/>
</dbReference>
<feature type="transmembrane region" description="Helical" evidence="8">
    <location>
        <begin position="207"/>
        <end position="225"/>
    </location>
</feature>
<evidence type="ECO:0000256" key="7">
    <source>
        <dbReference type="ARBA" id="ARBA00023136"/>
    </source>
</evidence>
<accession>B1WRF5</accession>
<evidence type="ECO:0000313" key="11">
    <source>
        <dbReference type="Proteomes" id="UP000001203"/>
    </source>
</evidence>
<evidence type="ECO:0000256" key="5">
    <source>
        <dbReference type="ARBA" id="ARBA00022692"/>
    </source>
</evidence>
<keyword evidence="6 8" id="KW-1133">Transmembrane helix</keyword>
<keyword evidence="11" id="KW-1185">Reference proteome</keyword>
<name>B1WRF5_CROS5</name>
<dbReference type="EMBL" id="CP000806">
    <property type="protein sequence ID" value="ACB51804.1"/>
    <property type="molecule type" value="Genomic_DNA"/>
</dbReference>
<organism evidence="10 11">
    <name type="scientific">Crocosphaera subtropica (strain ATCC 51142 / BH68)</name>
    <name type="common">Cyanothece sp. (strain ATCC 51142)</name>
    <dbReference type="NCBI Taxonomy" id="43989"/>
    <lineage>
        <taxon>Bacteria</taxon>
        <taxon>Bacillati</taxon>
        <taxon>Cyanobacteriota</taxon>
        <taxon>Cyanophyceae</taxon>
        <taxon>Oscillatoriophycideae</taxon>
        <taxon>Chroococcales</taxon>
        <taxon>Aphanothecaceae</taxon>
        <taxon>Crocosphaera</taxon>
        <taxon>Crocosphaera subtropica</taxon>
    </lineage>
</organism>
<keyword evidence="3" id="KW-0328">Glycosyltransferase</keyword>
<evidence type="ECO:0000256" key="6">
    <source>
        <dbReference type="ARBA" id="ARBA00022989"/>
    </source>
</evidence>
<feature type="transmembrane region" description="Helical" evidence="8">
    <location>
        <begin position="400"/>
        <end position="421"/>
    </location>
</feature>
<dbReference type="OrthoDB" id="9810951at2"/>
<keyword evidence="5 8" id="KW-0812">Transmembrane</keyword>
<keyword evidence="4" id="KW-0808">Transferase</keyword>
<evidence type="ECO:0000256" key="1">
    <source>
        <dbReference type="ARBA" id="ARBA00004651"/>
    </source>
</evidence>
<feature type="transmembrane region" description="Helical" evidence="8">
    <location>
        <begin position="139"/>
        <end position="156"/>
    </location>
</feature>
<proteinExistence type="predicted"/>
<evidence type="ECO:0000256" key="2">
    <source>
        <dbReference type="ARBA" id="ARBA00022475"/>
    </source>
</evidence>
<dbReference type="HOGENOM" id="CLU_019200_4_0_3"/>
<reference evidence="10 11" key="1">
    <citation type="journal article" date="2008" name="Proc. Natl. Acad. Sci. U.S.A.">
        <title>The genome of Cyanothece 51142, a unicellular diazotrophic cyanobacterium important in the marine nitrogen cycle.</title>
        <authorList>
            <person name="Welsh E.A."/>
            <person name="Liberton M."/>
            <person name="Stoeckel J."/>
            <person name="Loh T."/>
            <person name="Elvitigala T."/>
            <person name="Wang C."/>
            <person name="Wollam A."/>
            <person name="Fulton R.S."/>
            <person name="Clifton S.W."/>
            <person name="Jacobs J.M."/>
            <person name="Aurora R."/>
            <person name="Ghosh B.K."/>
            <person name="Sherman L.A."/>
            <person name="Smith R.D."/>
            <person name="Wilson R.K."/>
            <person name="Pakrasi H.B."/>
        </authorList>
    </citation>
    <scope>NUCLEOTIDE SEQUENCE [LARGE SCALE GENOMIC DNA]</scope>
    <source>
        <strain evidence="11">ATCC 51142 / BH68</strain>
    </source>
</reference>
<dbReference type="InterPro" id="IPR050297">
    <property type="entry name" value="LipidA_mod_glycosyltrf_83"/>
</dbReference>
<keyword evidence="7 8" id="KW-0472">Membrane</keyword>
<feature type="transmembrane region" description="Helical" evidence="8">
    <location>
        <begin position="64"/>
        <end position="82"/>
    </location>
</feature>
<evidence type="ECO:0000313" key="10">
    <source>
        <dbReference type="EMBL" id="ACB51804.1"/>
    </source>
</evidence>
<feature type="transmembrane region" description="Helical" evidence="8">
    <location>
        <begin position="265"/>
        <end position="284"/>
    </location>
</feature>
<feature type="transmembrane region" description="Helical" evidence="8">
    <location>
        <begin position="89"/>
        <end position="108"/>
    </location>
</feature>
<evidence type="ECO:0000259" key="9">
    <source>
        <dbReference type="Pfam" id="PF13231"/>
    </source>
</evidence>
<dbReference type="GO" id="GO:0009103">
    <property type="term" value="P:lipopolysaccharide biosynthetic process"/>
    <property type="evidence" value="ECO:0007669"/>
    <property type="project" value="UniProtKB-ARBA"/>
</dbReference>
<dbReference type="STRING" id="43989.cce_2456"/>
<feature type="transmembrane region" description="Helical" evidence="8">
    <location>
        <begin position="315"/>
        <end position="333"/>
    </location>
</feature>
<dbReference type="GO" id="GO:0010041">
    <property type="term" value="P:response to iron(III) ion"/>
    <property type="evidence" value="ECO:0007669"/>
    <property type="project" value="TreeGrafter"/>
</dbReference>
<dbReference type="PANTHER" id="PTHR33908:SF3">
    <property type="entry name" value="UNDECAPRENYL PHOSPHATE-ALPHA-4-AMINO-4-DEOXY-L-ARABINOSE ARABINOSYL TRANSFERASE"/>
    <property type="match status" value="1"/>
</dbReference>
<dbReference type="RefSeq" id="WP_009544849.1">
    <property type="nucleotide sequence ID" value="NC_010546.1"/>
</dbReference>
<dbReference type="GO" id="GO:0016763">
    <property type="term" value="F:pentosyltransferase activity"/>
    <property type="evidence" value="ECO:0007669"/>
    <property type="project" value="TreeGrafter"/>
</dbReference>
<dbReference type="AlphaFoldDB" id="B1WRF5"/>
<comment type="subcellular location">
    <subcellularLocation>
        <location evidence="1">Cell membrane</location>
        <topology evidence="1">Multi-pass membrane protein</topology>
    </subcellularLocation>
</comment>
<dbReference type="Pfam" id="PF13231">
    <property type="entry name" value="PMT_2"/>
    <property type="match status" value="1"/>
</dbReference>
<keyword evidence="2" id="KW-1003">Cell membrane</keyword>
<dbReference type="GO" id="GO:0005886">
    <property type="term" value="C:plasma membrane"/>
    <property type="evidence" value="ECO:0007669"/>
    <property type="project" value="UniProtKB-SubCell"/>
</dbReference>
<sequence length="518" mass="59340">MFKINTKNDTIWFLLLLILALLLSILNLDNLPLRDWDEGYYAKVAQDMFQSGNWLYLTYADKPFLLKPPLIIWLINISYNLIGISEFSTRFPCALLTAFGVPLLYLVGNNLFSKQQPAILGSLVYLTLLPMVRHGRLAMIDGMINTFLIFSIFSLVKSKQQPLWSIGFGVGLGLIALSKGILALALGGVLGMYILWDNPKIVLKNMMLWLGLLIGFLPVMIWYYLQINYYGEQFIQVHFLQQNFDRLSTAVEGNSGSPWYYIIELIKYSLPWLLFLPGGLISAWKQRRNSWAKLVLTGCILFLGIITVMGTKLPWYIMPIYPFFALGVAYYLSSLYTKEQYYPKWLVFSFFFLSALTIIGGIYLWQETQEFLLLVMSVVLGITFLLTAKKLKDNSHQFLIILITGLYLSLSLFILSKSWLWELNEAFEVKPVANLVKENTPPKTIIYTSFNYSRPSLDFYSDRQILAKDNSTLEKLAASSSYLLLDKPTFDNLKLTNVKILGEVNQFILISTHKSQPK</sequence>
<gene>
    <name evidence="10" type="ordered locus">cce_2456</name>
</gene>
<feature type="domain" description="Glycosyltransferase RgtA/B/C/D-like" evidence="9">
    <location>
        <begin position="67"/>
        <end position="222"/>
    </location>
</feature>
<dbReference type="Proteomes" id="UP000001203">
    <property type="component" value="Chromosome circular"/>
</dbReference>